<feature type="transmembrane region" description="Helical" evidence="2">
    <location>
        <begin position="92"/>
        <end position="114"/>
    </location>
</feature>
<organism evidence="3 4">
    <name type="scientific">Oceanisphaera pacifica</name>
    <dbReference type="NCBI Taxonomy" id="2818389"/>
    <lineage>
        <taxon>Bacteria</taxon>
        <taxon>Pseudomonadati</taxon>
        <taxon>Pseudomonadota</taxon>
        <taxon>Gammaproteobacteria</taxon>
        <taxon>Aeromonadales</taxon>
        <taxon>Aeromonadaceae</taxon>
        <taxon>Oceanisphaera</taxon>
    </lineage>
</organism>
<dbReference type="RefSeq" id="WP_208003778.1">
    <property type="nucleotide sequence ID" value="NZ_JAGDFX010000001.1"/>
</dbReference>
<dbReference type="Proteomes" id="UP000664882">
    <property type="component" value="Unassembled WGS sequence"/>
</dbReference>
<name>A0ABS3NCD4_9GAMM</name>
<dbReference type="InterPro" id="IPR003425">
    <property type="entry name" value="CCB3/YggT"/>
</dbReference>
<keyword evidence="2" id="KW-0812">Transmembrane</keyword>
<dbReference type="EMBL" id="JAGDFX010000001">
    <property type="protein sequence ID" value="MBO1518195.1"/>
    <property type="molecule type" value="Genomic_DNA"/>
</dbReference>
<evidence type="ECO:0000256" key="1">
    <source>
        <dbReference type="ARBA" id="ARBA00010894"/>
    </source>
</evidence>
<proteinExistence type="inferred from homology"/>
<keyword evidence="2" id="KW-1133">Transmembrane helix</keyword>
<comment type="similarity">
    <text evidence="1">Belongs to the YggT family.</text>
</comment>
<sequence length="183" mass="20576">MNTAYFLINTICNLYLMIVLMRIWLQLARADFYNPVSQFVVKATNPVLKPLRRVIPGFFGIDMAAVLLAILVATLKLVLFKALHIMDASWGTMLLVGALSVLKTAGTMLFWVMIVRALLSWVSQGNNPIEYLLFQLTEPLLAPIRRIIPAMGGLDLSMLVAFIILQVLNFLMGDLIGPLWWQL</sequence>
<gene>
    <name evidence="3" type="ORF">J3U76_00870</name>
</gene>
<dbReference type="Pfam" id="PF02325">
    <property type="entry name" value="CCB3_YggT"/>
    <property type="match status" value="2"/>
</dbReference>
<keyword evidence="2" id="KW-0472">Membrane</keyword>
<reference evidence="3 4" key="1">
    <citation type="submission" date="2021-03" db="EMBL/GenBank/DDBJ databases">
        <title>Oceanisphaera sp. nov., isolated from the intestine.</title>
        <authorList>
            <person name="Zhao L.-H."/>
            <person name="Shi L.-F."/>
        </authorList>
    </citation>
    <scope>NUCLEOTIDE SEQUENCE [LARGE SCALE GENOMIC DNA]</scope>
    <source>
        <strain evidence="3 4">DM8</strain>
    </source>
</reference>
<feature type="transmembrane region" description="Helical" evidence="2">
    <location>
        <begin position="156"/>
        <end position="181"/>
    </location>
</feature>
<comment type="caution">
    <text evidence="3">The sequence shown here is derived from an EMBL/GenBank/DDBJ whole genome shotgun (WGS) entry which is preliminary data.</text>
</comment>
<dbReference type="PANTHER" id="PTHR33219:SF14">
    <property type="entry name" value="PROTEIN COFACTOR ASSEMBLY OF COMPLEX C SUBUNIT B CCB3, CHLOROPLASTIC-RELATED"/>
    <property type="match status" value="1"/>
</dbReference>
<feature type="transmembrane region" description="Helical" evidence="2">
    <location>
        <begin position="6"/>
        <end position="25"/>
    </location>
</feature>
<evidence type="ECO:0000313" key="3">
    <source>
        <dbReference type="EMBL" id="MBO1518195.1"/>
    </source>
</evidence>
<keyword evidence="4" id="KW-1185">Reference proteome</keyword>
<feature type="transmembrane region" description="Helical" evidence="2">
    <location>
        <begin position="58"/>
        <end position="80"/>
    </location>
</feature>
<evidence type="ECO:0000313" key="4">
    <source>
        <dbReference type="Proteomes" id="UP000664882"/>
    </source>
</evidence>
<dbReference type="PANTHER" id="PTHR33219">
    <property type="entry name" value="YLMG HOMOLOG PROTEIN 2, CHLOROPLASTIC"/>
    <property type="match status" value="1"/>
</dbReference>
<accession>A0ABS3NCD4</accession>
<evidence type="ECO:0000256" key="2">
    <source>
        <dbReference type="SAM" id="Phobius"/>
    </source>
</evidence>
<protein>
    <submittedName>
        <fullName evidence="3">YggT family protein</fullName>
    </submittedName>
</protein>